<feature type="signal peptide" evidence="1">
    <location>
        <begin position="1"/>
        <end position="22"/>
    </location>
</feature>
<reference evidence="2" key="2">
    <citation type="submission" date="2021-08" db="EMBL/GenBank/DDBJ databases">
        <authorList>
            <person name="Tani A."/>
            <person name="Ola A."/>
            <person name="Ogura Y."/>
            <person name="Katsura K."/>
            <person name="Hayashi T."/>
        </authorList>
    </citation>
    <scope>NUCLEOTIDE SEQUENCE</scope>
    <source>
        <strain evidence="2">NBRC 15686</strain>
    </source>
</reference>
<evidence type="ECO:0008006" key="4">
    <source>
        <dbReference type="Google" id="ProtNLM"/>
    </source>
</evidence>
<organism evidence="2 3">
    <name type="scientific">Methylorubrum aminovorans</name>
    <dbReference type="NCBI Taxonomy" id="269069"/>
    <lineage>
        <taxon>Bacteria</taxon>
        <taxon>Pseudomonadati</taxon>
        <taxon>Pseudomonadota</taxon>
        <taxon>Alphaproteobacteria</taxon>
        <taxon>Hyphomicrobiales</taxon>
        <taxon>Methylobacteriaceae</taxon>
        <taxon>Methylorubrum</taxon>
    </lineage>
</organism>
<evidence type="ECO:0000256" key="1">
    <source>
        <dbReference type="SAM" id="SignalP"/>
    </source>
</evidence>
<accession>A0ABQ4UKJ2</accession>
<comment type="caution">
    <text evidence="2">The sequence shown here is derived from an EMBL/GenBank/DDBJ whole genome shotgun (WGS) entry which is preliminary data.</text>
</comment>
<protein>
    <recommendedName>
        <fullName evidence="4">DUF3617 family protein</fullName>
    </recommendedName>
</protein>
<keyword evidence="3" id="KW-1185">Reference proteome</keyword>
<dbReference type="Proteomes" id="UP001055039">
    <property type="component" value="Unassembled WGS sequence"/>
</dbReference>
<dbReference type="EMBL" id="BPRC01000031">
    <property type="protein sequence ID" value="GJE67667.1"/>
    <property type="molecule type" value="Genomic_DNA"/>
</dbReference>
<evidence type="ECO:0000313" key="2">
    <source>
        <dbReference type="EMBL" id="GJE67667.1"/>
    </source>
</evidence>
<name>A0ABQ4UKJ2_9HYPH</name>
<gene>
    <name evidence="2" type="ORF">LNAOJCKE_4899</name>
</gene>
<feature type="chain" id="PRO_5047125283" description="DUF3617 family protein" evidence="1">
    <location>
        <begin position="23"/>
        <end position="132"/>
    </location>
</feature>
<keyword evidence="1" id="KW-0732">Signal</keyword>
<evidence type="ECO:0000313" key="3">
    <source>
        <dbReference type="Proteomes" id="UP001055039"/>
    </source>
</evidence>
<reference evidence="2" key="1">
    <citation type="journal article" date="2021" name="Front. Microbiol.">
        <title>Comprehensive Comparative Genomics and Phenotyping of Methylobacterium Species.</title>
        <authorList>
            <person name="Alessa O."/>
            <person name="Ogura Y."/>
            <person name="Fujitani Y."/>
            <person name="Takami H."/>
            <person name="Hayashi T."/>
            <person name="Sahin N."/>
            <person name="Tani A."/>
        </authorList>
    </citation>
    <scope>NUCLEOTIDE SEQUENCE</scope>
    <source>
        <strain evidence="2">NBRC 15686</strain>
    </source>
</reference>
<sequence>MTRRSILLSASLVLAVAGSAQAEKLSLPIGEWGHLSSHGLACSPPFLKFEKDRVIKRLGGGEGRCPVQKIKREGKALIVDVKCQYDKSIPEDYMAGGDDDDDSFSLVIKSTTQILFNNSPHGLCPSGGGGGK</sequence>
<proteinExistence type="predicted"/>
<dbReference type="RefSeq" id="WP_238228604.1">
    <property type="nucleotide sequence ID" value="NZ_BAAADH010000014.1"/>
</dbReference>